<comment type="caution">
    <text evidence="2">The sequence shown here is derived from an EMBL/GenBank/DDBJ whole genome shotgun (WGS) entry which is preliminary data.</text>
</comment>
<evidence type="ECO:0000313" key="2">
    <source>
        <dbReference type="EMBL" id="OXC73737.1"/>
    </source>
</evidence>
<dbReference type="SUPFAM" id="SSF103473">
    <property type="entry name" value="MFS general substrate transporter"/>
    <property type="match status" value="1"/>
</dbReference>
<evidence type="ECO:0000313" key="3">
    <source>
        <dbReference type="Proteomes" id="UP000214720"/>
    </source>
</evidence>
<dbReference type="AlphaFoldDB" id="A0A226WSG4"/>
<keyword evidence="1" id="KW-0812">Transmembrane</keyword>
<gene>
    <name evidence="2" type="ORF">BSU04_35295</name>
</gene>
<feature type="transmembrane region" description="Helical" evidence="1">
    <location>
        <begin position="55"/>
        <end position="74"/>
    </location>
</feature>
<organism evidence="2 3">
    <name type="scientific">Caballeronia sordidicola</name>
    <name type="common">Burkholderia sordidicola</name>
    <dbReference type="NCBI Taxonomy" id="196367"/>
    <lineage>
        <taxon>Bacteria</taxon>
        <taxon>Pseudomonadati</taxon>
        <taxon>Pseudomonadota</taxon>
        <taxon>Betaproteobacteria</taxon>
        <taxon>Burkholderiales</taxon>
        <taxon>Burkholderiaceae</taxon>
        <taxon>Caballeronia</taxon>
    </lineage>
</organism>
<evidence type="ECO:0000256" key="1">
    <source>
        <dbReference type="SAM" id="Phobius"/>
    </source>
</evidence>
<keyword evidence="1" id="KW-1133">Transmembrane helix</keyword>
<proteinExistence type="predicted"/>
<reference evidence="3" key="1">
    <citation type="submission" date="2017-01" db="EMBL/GenBank/DDBJ databases">
        <title>Genome Analysis of Deinococcus marmoris KOPRI26562.</title>
        <authorList>
            <person name="Kim J.H."/>
            <person name="Oh H.-M."/>
        </authorList>
    </citation>
    <scope>NUCLEOTIDE SEQUENCE [LARGE SCALE GENOMIC DNA]</scope>
    <source>
        <strain evidence="3">PAMC 26633</strain>
    </source>
</reference>
<dbReference type="InterPro" id="IPR036259">
    <property type="entry name" value="MFS_trans_sf"/>
</dbReference>
<protein>
    <submittedName>
        <fullName evidence="2">Uncharacterized protein</fullName>
    </submittedName>
</protein>
<dbReference type="Proteomes" id="UP000214720">
    <property type="component" value="Unassembled WGS sequence"/>
</dbReference>
<keyword evidence="1" id="KW-0472">Membrane</keyword>
<feature type="transmembrane region" description="Helical" evidence="1">
    <location>
        <begin position="20"/>
        <end position="43"/>
    </location>
</feature>
<dbReference type="EMBL" id="MTHB01000243">
    <property type="protein sequence ID" value="OXC73737.1"/>
    <property type="molecule type" value="Genomic_DNA"/>
</dbReference>
<sequence length="83" mass="9053">MRQPDFLTATEKPFHRIGMISAVMNFIRQISGAFGAAFFGLFMTSTNEDESYGNVGTALVAVAVTFLIAIWYFARVKQPAVGG</sequence>
<name>A0A226WSG4_CABSO</name>
<accession>A0A226WSG4</accession>